<reference evidence="2" key="1">
    <citation type="journal article" date="2019" name="Cell Metab.">
        <title>Nutrient sensing in CD11c cells alters the gut microbiome to regulate food intake and body mass.</title>
        <authorList>
            <person name="Chagwedera N.D."/>
            <person name="Ang Q.Y."/>
            <person name="Bisanz J.E."/>
            <person name="Leong Y.A."/>
            <person name="Ganeshan K."/>
            <person name="Cai J."/>
            <person name="Patterson A.D."/>
            <person name="Turnbaugh P.J."/>
            <person name="Chawla A."/>
        </authorList>
    </citation>
    <scope>NUCLEOTIDE SEQUENCE</scope>
    <source>
        <strain evidence="2">I8-5</strain>
    </source>
</reference>
<dbReference type="InterPro" id="IPR001173">
    <property type="entry name" value="Glyco_trans_2-like"/>
</dbReference>
<comment type="caution">
    <text evidence="2">The sequence shown here is derived from an EMBL/GenBank/DDBJ whole genome shotgun (WGS) entry which is preliminary data.</text>
</comment>
<dbReference type="InterPro" id="IPR029044">
    <property type="entry name" value="Nucleotide-diphossugar_trans"/>
</dbReference>
<dbReference type="RefSeq" id="WP_122481460.1">
    <property type="nucleotide sequence ID" value="NZ_PUXG01000025.1"/>
</dbReference>
<dbReference type="GO" id="GO:0016758">
    <property type="term" value="F:hexosyltransferase activity"/>
    <property type="evidence" value="ECO:0007669"/>
    <property type="project" value="UniProtKB-ARBA"/>
</dbReference>
<reference evidence="2" key="2">
    <citation type="submission" date="2019-04" db="EMBL/GenBank/DDBJ databases">
        <authorList>
            <person name="Bisanz J.E."/>
            <person name="Chagwedera N.D."/>
            <person name="Chawla A."/>
            <person name="Turnbaugh P.J."/>
        </authorList>
    </citation>
    <scope>NUCLEOTIDE SEQUENCE</scope>
    <source>
        <strain evidence="2">I8-5</strain>
    </source>
</reference>
<evidence type="ECO:0000259" key="1">
    <source>
        <dbReference type="Pfam" id="PF00535"/>
    </source>
</evidence>
<dbReference type="Proteomes" id="UP000297521">
    <property type="component" value="Unassembled WGS sequence"/>
</dbReference>
<name>A0AAX2STB7_LIMRT</name>
<organism evidence="2 3">
    <name type="scientific">Limosilactobacillus reuteri</name>
    <name type="common">Lactobacillus reuteri</name>
    <dbReference type="NCBI Taxonomy" id="1598"/>
    <lineage>
        <taxon>Bacteria</taxon>
        <taxon>Bacillati</taxon>
        <taxon>Bacillota</taxon>
        <taxon>Bacilli</taxon>
        <taxon>Lactobacillales</taxon>
        <taxon>Lactobacillaceae</taxon>
        <taxon>Limosilactobacillus</taxon>
    </lineage>
</organism>
<dbReference type="SUPFAM" id="SSF53448">
    <property type="entry name" value="Nucleotide-diphospho-sugar transferases"/>
    <property type="match status" value="1"/>
</dbReference>
<dbReference type="PANTHER" id="PTHR22916">
    <property type="entry name" value="GLYCOSYLTRANSFERASE"/>
    <property type="match status" value="1"/>
</dbReference>
<feature type="domain" description="Glycosyltransferase 2-like" evidence="1">
    <location>
        <begin position="8"/>
        <end position="124"/>
    </location>
</feature>
<sequence length="321" mass="38083">MANKQVAILMSTYNGEKYLEEQIESIIQQSYSDWVLYIRDDGSKDHTVDIIKKYCLIDDRIIFFNEEHIENIGVTRSFMELFSQVNADFYMFSDQDDYWKKDKVLHTLNAMLEQEFQSKPVCVHTDLQIVDKNLHGNEVMNGDYIWHDFPHLLFCNCVTGCTMMMNQKLKEMVHFEQIDYSKIYLHDWWIALIAASFGKVIYLNEATIMYRQHEGNVIGRNEKNTIGHLLYRVIHQLPERQHMRRVIKIAHELDLIYGEKLPQSAYNYVHNYGDLVYKGAPLHNLGLSIKFPPQRMTPKGKVFFTYLMMIYNRDLRRIAEE</sequence>
<dbReference type="Gene3D" id="3.90.550.10">
    <property type="entry name" value="Spore Coat Polysaccharide Biosynthesis Protein SpsA, Chain A"/>
    <property type="match status" value="1"/>
</dbReference>
<proteinExistence type="predicted"/>
<dbReference type="Pfam" id="PF00535">
    <property type="entry name" value="Glycos_transf_2"/>
    <property type="match status" value="1"/>
</dbReference>
<protein>
    <submittedName>
        <fullName evidence="2">Glycosyltransferase family 2 protein</fullName>
    </submittedName>
</protein>
<gene>
    <name evidence="2" type="ORF">E5F87_07425</name>
</gene>
<dbReference type="EMBL" id="SRKR01000013">
    <property type="protein sequence ID" value="TGB10477.1"/>
    <property type="molecule type" value="Genomic_DNA"/>
</dbReference>
<evidence type="ECO:0000313" key="3">
    <source>
        <dbReference type="Proteomes" id="UP000297521"/>
    </source>
</evidence>
<dbReference type="AlphaFoldDB" id="A0AAX2STB7"/>
<dbReference type="GeneID" id="77191377"/>
<evidence type="ECO:0000313" key="2">
    <source>
        <dbReference type="EMBL" id="TGB10477.1"/>
    </source>
</evidence>
<accession>A0AAX2STB7</accession>
<dbReference type="CDD" id="cd04196">
    <property type="entry name" value="GT_2_like_d"/>
    <property type="match status" value="1"/>
</dbReference>
<dbReference type="PANTHER" id="PTHR22916:SF3">
    <property type="entry name" value="UDP-GLCNAC:BETAGAL BETA-1,3-N-ACETYLGLUCOSAMINYLTRANSFERASE-LIKE PROTEIN 1"/>
    <property type="match status" value="1"/>
</dbReference>